<accession>A0A915IJD0</accession>
<dbReference type="Proteomes" id="UP000887565">
    <property type="component" value="Unplaced"/>
</dbReference>
<dbReference type="WBParaSite" id="nRc.2.0.1.t14292-RA">
    <property type="protein sequence ID" value="nRc.2.0.1.t14292-RA"/>
    <property type="gene ID" value="nRc.2.0.1.g14292"/>
</dbReference>
<name>A0A915IJD0_ROMCU</name>
<protein>
    <submittedName>
        <fullName evidence="2">Uncharacterized protein</fullName>
    </submittedName>
</protein>
<keyword evidence="1" id="KW-1185">Reference proteome</keyword>
<evidence type="ECO:0000313" key="2">
    <source>
        <dbReference type="WBParaSite" id="nRc.2.0.1.t14292-RA"/>
    </source>
</evidence>
<dbReference type="AlphaFoldDB" id="A0A915IJD0"/>
<proteinExistence type="predicted"/>
<organism evidence="1 2">
    <name type="scientific">Romanomermis culicivorax</name>
    <name type="common">Nematode worm</name>
    <dbReference type="NCBI Taxonomy" id="13658"/>
    <lineage>
        <taxon>Eukaryota</taxon>
        <taxon>Metazoa</taxon>
        <taxon>Ecdysozoa</taxon>
        <taxon>Nematoda</taxon>
        <taxon>Enoplea</taxon>
        <taxon>Dorylaimia</taxon>
        <taxon>Mermithida</taxon>
        <taxon>Mermithoidea</taxon>
        <taxon>Mermithidae</taxon>
        <taxon>Romanomermis</taxon>
    </lineage>
</organism>
<reference evidence="2" key="1">
    <citation type="submission" date="2022-11" db="UniProtKB">
        <authorList>
            <consortium name="WormBaseParasite"/>
        </authorList>
    </citation>
    <scope>IDENTIFICATION</scope>
</reference>
<sequence>MLRSPEYFSKQKYGVPYDYHMASHMIRKSQCLAIWRTISGKLNTKETMKILEIQHRDEYGNYLKILQTEKV</sequence>
<evidence type="ECO:0000313" key="1">
    <source>
        <dbReference type="Proteomes" id="UP000887565"/>
    </source>
</evidence>